<reference evidence="1" key="1">
    <citation type="submission" date="2014-05" db="EMBL/GenBank/DDBJ databases">
        <authorList>
            <person name="Chronopoulou M."/>
        </authorList>
    </citation>
    <scope>NUCLEOTIDE SEQUENCE</scope>
    <source>
        <tissue evidence="1">Whole organism</tissue>
    </source>
</reference>
<accession>A0A0K2UGC7</accession>
<name>A0A0K2UGC7_LEPSM</name>
<evidence type="ECO:0000313" key="1">
    <source>
        <dbReference type="EMBL" id="CDW36766.1"/>
    </source>
</evidence>
<dbReference type="AlphaFoldDB" id="A0A0K2UGC7"/>
<sequence>MTDLQQVAIGLTVYNNI</sequence>
<protein>
    <submittedName>
        <fullName evidence="1">Uncharacterized protein</fullName>
    </submittedName>
</protein>
<organism evidence="1">
    <name type="scientific">Lepeophtheirus salmonis</name>
    <name type="common">Salmon louse</name>
    <name type="synonym">Caligus salmonis</name>
    <dbReference type="NCBI Taxonomy" id="72036"/>
    <lineage>
        <taxon>Eukaryota</taxon>
        <taxon>Metazoa</taxon>
        <taxon>Ecdysozoa</taxon>
        <taxon>Arthropoda</taxon>
        <taxon>Crustacea</taxon>
        <taxon>Multicrustacea</taxon>
        <taxon>Hexanauplia</taxon>
        <taxon>Copepoda</taxon>
        <taxon>Siphonostomatoida</taxon>
        <taxon>Caligidae</taxon>
        <taxon>Lepeophtheirus</taxon>
    </lineage>
</organism>
<dbReference type="EMBL" id="HACA01019405">
    <property type="protein sequence ID" value="CDW36766.1"/>
    <property type="molecule type" value="Transcribed_RNA"/>
</dbReference>
<proteinExistence type="predicted"/>